<dbReference type="SMART" id="SM01332">
    <property type="entry name" value="Cyclin_C"/>
    <property type="match status" value="1"/>
</dbReference>
<proteinExistence type="inferred from homology"/>
<feature type="domain" description="Cyclin C-terminal" evidence="7">
    <location>
        <begin position="181"/>
        <end position="306"/>
    </location>
</feature>
<dbReference type="Gene3D" id="1.10.472.10">
    <property type="entry name" value="Cyclin-like"/>
    <property type="match status" value="2"/>
</dbReference>
<dbReference type="InterPro" id="IPR004367">
    <property type="entry name" value="Cyclin_C-dom"/>
</dbReference>
<evidence type="ECO:0000256" key="3">
    <source>
        <dbReference type="ARBA" id="ARBA00023127"/>
    </source>
</evidence>
<evidence type="ECO:0000256" key="2">
    <source>
        <dbReference type="ARBA" id="ARBA00022618"/>
    </source>
</evidence>
<dbReference type="PANTHER" id="PTHR10177">
    <property type="entry name" value="CYCLINS"/>
    <property type="match status" value="1"/>
</dbReference>
<evidence type="ECO:0000256" key="4">
    <source>
        <dbReference type="ARBA" id="ARBA00023306"/>
    </source>
</evidence>
<evidence type="ECO:0000256" key="1">
    <source>
        <dbReference type="ARBA" id="ARBA00009065"/>
    </source>
</evidence>
<comment type="similarity">
    <text evidence="1">Belongs to the cyclin family. Cyclin D subfamily.</text>
</comment>
<dbReference type="InterPro" id="IPR006671">
    <property type="entry name" value="Cyclin_N"/>
</dbReference>
<evidence type="ECO:0000313" key="8">
    <source>
        <dbReference type="EMBL" id="KAK2983286.1"/>
    </source>
</evidence>
<dbReference type="InterPro" id="IPR039361">
    <property type="entry name" value="Cyclin"/>
</dbReference>
<gene>
    <name evidence="8" type="ORF">RJ640_030565</name>
</gene>
<dbReference type="CDD" id="cd20543">
    <property type="entry name" value="CYCLIN_AtCycD-like_rpt1"/>
    <property type="match status" value="1"/>
</dbReference>
<keyword evidence="3 5" id="KW-0195">Cyclin</keyword>
<keyword evidence="4" id="KW-0131">Cell cycle</keyword>
<comment type="caution">
    <text evidence="8">The sequence shown here is derived from an EMBL/GenBank/DDBJ whole genome shotgun (WGS) entry which is preliminary data.</text>
</comment>
<organism evidence="8 9">
    <name type="scientific">Escallonia rubra</name>
    <dbReference type="NCBI Taxonomy" id="112253"/>
    <lineage>
        <taxon>Eukaryota</taxon>
        <taxon>Viridiplantae</taxon>
        <taxon>Streptophyta</taxon>
        <taxon>Embryophyta</taxon>
        <taxon>Tracheophyta</taxon>
        <taxon>Spermatophyta</taxon>
        <taxon>Magnoliopsida</taxon>
        <taxon>eudicotyledons</taxon>
        <taxon>Gunneridae</taxon>
        <taxon>Pentapetalae</taxon>
        <taxon>asterids</taxon>
        <taxon>campanulids</taxon>
        <taxon>Escalloniales</taxon>
        <taxon>Escalloniaceae</taxon>
        <taxon>Escallonia</taxon>
    </lineage>
</organism>
<dbReference type="InterPro" id="IPR013763">
    <property type="entry name" value="Cyclin-like_dom"/>
</dbReference>
<dbReference type="Pfam" id="PF00134">
    <property type="entry name" value="Cyclin_N"/>
    <property type="match status" value="1"/>
</dbReference>
<dbReference type="AlphaFoldDB" id="A0AA88RIG1"/>
<dbReference type="InterPro" id="IPR048258">
    <property type="entry name" value="Cyclins_cyclin-box"/>
</dbReference>
<dbReference type="Proteomes" id="UP001187471">
    <property type="component" value="Unassembled WGS sequence"/>
</dbReference>
<dbReference type="SMART" id="SM00385">
    <property type="entry name" value="CYCLIN"/>
    <property type="match status" value="1"/>
</dbReference>
<dbReference type="SUPFAM" id="SSF47954">
    <property type="entry name" value="Cyclin-like"/>
    <property type="match status" value="1"/>
</dbReference>
<dbReference type="GO" id="GO:0051301">
    <property type="term" value="P:cell division"/>
    <property type="evidence" value="ECO:0007669"/>
    <property type="project" value="UniProtKB-KW"/>
</dbReference>
<keyword evidence="2" id="KW-0132">Cell division</keyword>
<name>A0AA88RIG1_9ASTE</name>
<feature type="domain" description="Cyclin-like" evidence="6">
    <location>
        <begin position="86"/>
        <end position="172"/>
    </location>
</feature>
<dbReference type="InterPro" id="IPR036915">
    <property type="entry name" value="Cyclin-like_sf"/>
</dbReference>
<dbReference type="FunFam" id="1.10.472.10:FF:000069">
    <property type="entry name" value="Cyclin-D5-1"/>
    <property type="match status" value="1"/>
</dbReference>
<evidence type="ECO:0000259" key="7">
    <source>
        <dbReference type="SMART" id="SM01332"/>
    </source>
</evidence>
<accession>A0AA88RIG1</accession>
<dbReference type="CDD" id="cd20544">
    <property type="entry name" value="CYCLIN_AtCycD-like_rpt2"/>
    <property type="match status" value="1"/>
</dbReference>
<keyword evidence="9" id="KW-1185">Reference proteome</keyword>
<sequence>MHKEKQQDMEGLDTSVSLSSLLCEEDDSFLGQHQNPDEDLDSCSLSESEDDYVQTLLEKETSLESFPDSSERSKRLPKHARLDAVNWVLNTRAFFGFHSRTAYLSLTYFDRFLSRRSVDNGKAWAIQLLSVACFSLAAKMEECSAPALSQYHVNENNFEGNVIKKMELLVLNTLDWKMGPVTPFAYLHYFIAKFCGDTSHKVLVPRANELILAITKEINLMDHRPSVIAAASVLAACDGQLTREAMESKASVISSWGSLDKERILYCYNLLQDIEMGRTKTPESLVSTDLLAHHSRSAFLENSSNTSAVGAKRKLTFLDDDQHKISRT</sequence>
<evidence type="ECO:0008006" key="10">
    <source>
        <dbReference type="Google" id="ProtNLM"/>
    </source>
</evidence>
<dbReference type="EMBL" id="JAVXUO010001343">
    <property type="protein sequence ID" value="KAK2983286.1"/>
    <property type="molecule type" value="Genomic_DNA"/>
</dbReference>
<dbReference type="Pfam" id="PF02984">
    <property type="entry name" value="Cyclin_C"/>
    <property type="match status" value="1"/>
</dbReference>
<evidence type="ECO:0000259" key="6">
    <source>
        <dbReference type="SMART" id="SM00385"/>
    </source>
</evidence>
<reference evidence="8" key="1">
    <citation type="submission" date="2022-12" db="EMBL/GenBank/DDBJ databases">
        <title>Draft genome assemblies for two species of Escallonia (Escalloniales).</title>
        <authorList>
            <person name="Chanderbali A."/>
            <person name="Dervinis C."/>
            <person name="Anghel I."/>
            <person name="Soltis D."/>
            <person name="Soltis P."/>
            <person name="Zapata F."/>
        </authorList>
    </citation>
    <scope>NUCLEOTIDE SEQUENCE</scope>
    <source>
        <strain evidence="8">UCBG92.1500</strain>
        <tissue evidence="8">Leaf</tissue>
    </source>
</reference>
<protein>
    <recommendedName>
        <fullName evidence="10">B-like cyclin</fullName>
    </recommendedName>
</protein>
<evidence type="ECO:0000313" key="9">
    <source>
        <dbReference type="Proteomes" id="UP001187471"/>
    </source>
</evidence>
<evidence type="ECO:0000256" key="5">
    <source>
        <dbReference type="RuleBase" id="RU000383"/>
    </source>
</evidence>
<dbReference type="PROSITE" id="PS00292">
    <property type="entry name" value="CYCLINS"/>
    <property type="match status" value="1"/>
</dbReference>